<organism evidence="2 3">
    <name type="scientific">Kolteria novifilia</name>
    <dbReference type="NCBI Taxonomy" id="2527975"/>
    <lineage>
        <taxon>Bacteria</taxon>
        <taxon>Pseudomonadati</taxon>
        <taxon>Planctomycetota</taxon>
        <taxon>Planctomycetia</taxon>
        <taxon>Kolteriales</taxon>
        <taxon>Kolteriaceae</taxon>
        <taxon>Kolteria</taxon>
    </lineage>
</organism>
<dbReference type="SUPFAM" id="SSF50939">
    <property type="entry name" value="Sialidases"/>
    <property type="match status" value="1"/>
</dbReference>
<reference evidence="2 3" key="1">
    <citation type="submission" date="2019-02" db="EMBL/GenBank/DDBJ databases">
        <title>Deep-cultivation of Planctomycetes and their phenomic and genomic characterization uncovers novel biology.</title>
        <authorList>
            <person name="Wiegand S."/>
            <person name="Jogler M."/>
            <person name="Boedeker C."/>
            <person name="Pinto D."/>
            <person name="Vollmers J."/>
            <person name="Rivas-Marin E."/>
            <person name="Kohn T."/>
            <person name="Peeters S.H."/>
            <person name="Heuer A."/>
            <person name="Rast P."/>
            <person name="Oberbeckmann S."/>
            <person name="Bunk B."/>
            <person name="Jeske O."/>
            <person name="Meyerdierks A."/>
            <person name="Storesund J.E."/>
            <person name="Kallscheuer N."/>
            <person name="Luecker S."/>
            <person name="Lage O.M."/>
            <person name="Pohl T."/>
            <person name="Merkel B.J."/>
            <person name="Hornburger P."/>
            <person name="Mueller R.-W."/>
            <person name="Bruemmer F."/>
            <person name="Labrenz M."/>
            <person name="Spormann A.M."/>
            <person name="Op den Camp H."/>
            <person name="Overmann J."/>
            <person name="Amann R."/>
            <person name="Jetten M.S.M."/>
            <person name="Mascher T."/>
            <person name="Medema M.H."/>
            <person name="Devos D.P."/>
            <person name="Kaster A.-K."/>
            <person name="Ovreas L."/>
            <person name="Rohde M."/>
            <person name="Galperin M.Y."/>
            <person name="Jogler C."/>
        </authorList>
    </citation>
    <scope>NUCLEOTIDE SEQUENCE [LARGE SCALE GENOMIC DNA]</scope>
    <source>
        <strain evidence="2 3">Pan216</strain>
    </source>
</reference>
<evidence type="ECO:0000313" key="3">
    <source>
        <dbReference type="Proteomes" id="UP000317093"/>
    </source>
</evidence>
<dbReference type="AlphaFoldDB" id="A0A518BCH2"/>
<accession>A0A518BCH2</accession>
<keyword evidence="3" id="KW-1185">Reference proteome</keyword>
<evidence type="ECO:0000313" key="2">
    <source>
        <dbReference type="EMBL" id="QDU64681.1"/>
    </source>
</evidence>
<sequence>MRLRGSILRFLGTTGLARRLRHMGMAAVLGGLASTLVAAGPAYAEDDLVHLRQPVFKIPVQVAPNKARLIKELRLFVSTDLGQTWQMIETADPSRKSFTFRSQEDGEYWFSLVYVDRKGRAEPENVEREAPGLRVVVDTQAPRVRLDSLAERDGKIGVAWKVDDEKIDLESLKLEIRGAHETSWRELTVPKMIDGERHWMADTGAPYQVRATIRDRAGNETVEEATIAVAANYPVEKPADPGLRRVAANQRESMPTSDAYRVPAAPPSARLRTEHSATTSNAPVFDRTRYDLPADEKPMREVPRMSDYVTAAETPRDQYVSQASHLVPVASTKPKVQQASAVEPQPQPKPVEKPKPAPKRIPLLNTQSCAIDYALRGVGPAGIGKVELYYTKDNGQSWKLYGEDKDRTPPFEVVLPDEGRYGIRVVVTSRAGYGQAPPKPGDAPQSILEVDTTPPEAELFQPTPDPQSRTDSLLISWAARDKHLGEKPVSLYFAEYPEGPWYAIKTELNPTGQYSWRVPANIPYQVYLRLMVTDMCENVSVADTPDAVLVDLSRPEADVIGIATLPSAAPTR</sequence>
<name>A0A518BCH2_9BACT</name>
<feature type="region of interest" description="Disordered" evidence="1">
    <location>
        <begin position="331"/>
        <end position="361"/>
    </location>
</feature>
<dbReference type="KEGG" id="knv:Pan216_55720"/>
<feature type="region of interest" description="Disordered" evidence="1">
    <location>
        <begin position="251"/>
        <end position="284"/>
    </location>
</feature>
<dbReference type="OrthoDB" id="257265at2"/>
<dbReference type="Proteomes" id="UP000317093">
    <property type="component" value="Chromosome"/>
</dbReference>
<dbReference type="RefSeq" id="WP_145263043.1">
    <property type="nucleotide sequence ID" value="NZ_CP036279.1"/>
</dbReference>
<dbReference type="EMBL" id="CP036279">
    <property type="protein sequence ID" value="QDU64681.1"/>
    <property type="molecule type" value="Genomic_DNA"/>
</dbReference>
<dbReference type="InterPro" id="IPR036278">
    <property type="entry name" value="Sialidase_sf"/>
</dbReference>
<proteinExistence type="predicted"/>
<gene>
    <name evidence="2" type="ORF">Pan216_55720</name>
</gene>
<protein>
    <submittedName>
        <fullName evidence="2">Ser-Thr-rich glycosyl-phosphatidyl-inositol-anchored membrane family protein</fullName>
    </submittedName>
</protein>
<evidence type="ECO:0000256" key="1">
    <source>
        <dbReference type="SAM" id="MobiDB-lite"/>
    </source>
</evidence>